<reference evidence="3" key="1">
    <citation type="submission" date="2018-12" db="EMBL/GenBank/DDBJ databases">
        <title>Genome sequence of Peanibacillus sp.</title>
        <authorList>
            <person name="Subramani G."/>
            <person name="Srinivasan S."/>
            <person name="Kim M.K."/>
        </authorList>
    </citation>
    <scope>NUCLEOTIDE SEQUENCE [LARGE SCALE GENOMIC DNA]</scope>
    <source>
        <strain evidence="3">18JY67-1</strain>
    </source>
</reference>
<evidence type="ECO:0000313" key="3">
    <source>
        <dbReference type="Proteomes" id="UP000272528"/>
    </source>
</evidence>
<dbReference type="KEGG" id="palb:EJC50_29475"/>
<feature type="compositionally biased region" description="Low complexity" evidence="1">
    <location>
        <begin position="109"/>
        <end position="127"/>
    </location>
</feature>
<dbReference type="OrthoDB" id="2612057at2"/>
<dbReference type="AlphaFoldDB" id="A0A3S9AC82"/>
<gene>
    <name evidence="2" type="ORF">EJC50_29475</name>
</gene>
<accession>A0A3S9AC82</accession>
<feature type="compositionally biased region" description="Acidic residues" evidence="1">
    <location>
        <begin position="36"/>
        <end position="65"/>
    </location>
</feature>
<organism evidence="2 3">
    <name type="scientific">Paenibacillus albus</name>
    <dbReference type="NCBI Taxonomy" id="2495582"/>
    <lineage>
        <taxon>Bacteria</taxon>
        <taxon>Bacillati</taxon>
        <taxon>Bacillota</taxon>
        <taxon>Bacilli</taxon>
        <taxon>Bacillales</taxon>
        <taxon>Paenibacillaceae</taxon>
        <taxon>Paenibacillus</taxon>
    </lineage>
</organism>
<feature type="compositionally biased region" description="Basic and acidic residues" evidence="1">
    <location>
        <begin position="231"/>
        <end position="243"/>
    </location>
</feature>
<dbReference type="Proteomes" id="UP000272528">
    <property type="component" value="Chromosome"/>
</dbReference>
<feature type="region of interest" description="Disordered" evidence="1">
    <location>
        <begin position="1"/>
        <end position="79"/>
    </location>
</feature>
<keyword evidence="3" id="KW-1185">Reference proteome</keyword>
<protein>
    <submittedName>
        <fullName evidence="2">Uncharacterized protein</fullName>
    </submittedName>
</protein>
<name>A0A3S9AC82_9BACL</name>
<feature type="region of interest" description="Disordered" evidence="1">
    <location>
        <begin position="97"/>
        <end position="127"/>
    </location>
</feature>
<dbReference type="RefSeq" id="WP_126019826.1">
    <property type="nucleotide sequence ID" value="NZ_CP034437.1"/>
</dbReference>
<proteinExistence type="predicted"/>
<dbReference type="EMBL" id="CP034437">
    <property type="protein sequence ID" value="AZN43362.1"/>
    <property type="molecule type" value="Genomic_DNA"/>
</dbReference>
<feature type="region of interest" description="Disordered" evidence="1">
    <location>
        <begin position="228"/>
        <end position="270"/>
    </location>
</feature>
<evidence type="ECO:0000256" key="1">
    <source>
        <dbReference type="SAM" id="MobiDB-lite"/>
    </source>
</evidence>
<sequence length="286" mass="31364">MLSIFGDETITPMGSPDVSGQDDQAEAGQAENNAPDFDDQDDDAADQYDDSDDNEQANDDGDDTSPQDGQGDNLILGKFKTQEDLANAYANLQREFTKQRQQQGGGQGNQQQAPMSQQPNGQQQDPNDVFWNSFKTDPFGTMQYMVRLMAQGEIAPIVEQRNTETLGRNIDAVAKLYPTARTEEGMQQMWSKVEEIANELGNPQLMQQPTERILRMAAQEAFGSSASKAYEQGKRAGREDAANTRRNKQAANMPRGTKQQKSTDLSPVEQMKANILAAGKGGGLFG</sequence>
<evidence type="ECO:0000313" key="2">
    <source>
        <dbReference type="EMBL" id="AZN43362.1"/>
    </source>
</evidence>